<gene>
    <name evidence="2" type="ORF">C8D89_1164</name>
</gene>
<dbReference type="RefSeq" id="WP_165825889.1">
    <property type="nucleotide sequence ID" value="NZ_QEKW01000016.1"/>
</dbReference>
<sequence length="855" mass="86627">MEVPARQAAAHGLTASAILQVAEGLRWSDPQLSVALAEHVARAAGDDPRARSAAERSAVLALGRLDRPAEVVVRALPHLLEAERAGRTADAAALRCEIALAAAHHGDADAAETLLEPLAGGRSLPVAVRADALVAWAAARAGRGDVPGVDAAARRMGELPGDGEAADGARRVAVERSRARARRLAGDVSAAAAVLLGVGPVPTAGDGGRQAALLGADAVEVLGELGRVGEAREVGDPLLATPPGPTTAAALGRVRCALARVVHLPAGDLDTAERLAREAEDDLARRDQPAELAEAFEVLAAVAERRGDAADVLRQLRRAHELATSAREEVTRARVALAAALAREEDRLPGAVPPRDEVTEESARRWAGVTPAALGEPPTGHAVVGHAVVGQAVVGQAVVGQAVVGHAVVGDAVVGDAVRGVSGSQVSGAAGVGAGQAALGEALLAAPVPDELALHEPAPGAPGSGLGTSTHAEPEPSEARGPESTPGASVGATAERADAGGPAIPDSGAPGAAPPSAEARAGLSLWEELERASDGDTAMAASIGQELARESATSSRAVGEEPVPAREAGRRRRRARYRDDAEPDELLAAALAARAGEGLDPLSPPSATDAPRPGSAAPQAPDSTSGPVSDREDPTDDAVAHERDLGDDPGGRGAVPAPPAIDLGAASRSRRLARARARWEVPESLLPRRGEDRLPVGDDSSSPPGGSNGLVNGHDARREDTRGAGDRRPPGDEPDPATGVVPPARDRGPGGTDDEYARELALTLVDLLAEYQNPAVPLGGPGSPHGEAIGSAARPTTNGTAPRDRPAGGDRSGVPPLRRSDEAGPRLADLLADAMDVYHRSGSGHAAADDRRARR</sequence>
<dbReference type="Proteomes" id="UP000245639">
    <property type="component" value="Unassembled WGS sequence"/>
</dbReference>
<feature type="compositionally biased region" description="Basic and acidic residues" evidence="1">
    <location>
        <begin position="638"/>
        <end position="650"/>
    </location>
</feature>
<name>A0A2U1EYT7_9PSEU</name>
<feature type="region of interest" description="Disordered" evidence="1">
    <location>
        <begin position="453"/>
        <end position="519"/>
    </location>
</feature>
<dbReference type="AlphaFoldDB" id="A0A2U1EYT7"/>
<feature type="region of interest" description="Disordered" evidence="1">
    <location>
        <begin position="773"/>
        <end position="828"/>
    </location>
</feature>
<reference evidence="2 3" key="1">
    <citation type="submission" date="2018-04" db="EMBL/GenBank/DDBJ databases">
        <title>Genomic Encyclopedia of Type Strains, Phase IV (KMG-IV): sequencing the most valuable type-strain genomes for metagenomic binning, comparative biology and taxonomic classification.</title>
        <authorList>
            <person name="Goeker M."/>
        </authorList>
    </citation>
    <scope>NUCLEOTIDE SEQUENCE [LARGE SCALE GENOMIC DNA]</scope>
    <source>
        <strain evidence="2 3">DSM 45771</strain>
    </source>
</reference>
<evidence type="ECO:0000256" key="1">
    <source>
        <dbReference type="SAM" id="MobiDB-lite"/>
    </source>
</evidence>
<feature type="region of interest" description="Disordered" evidence="1">
    <location>
        <begin position="546"/>
        <end position="758"/>
    </location>
</feature>
<feature type="compositionally biased region" description="Basic and acidic residues" evidence="1">
    <location>
        <begin position="714"/>
        <end position="731"/>
    </location>
</feature>
<feature type="compositionally biased region" description="Basic and acidic residues" evidence="1">
    <location>
        <begin position="677"/>
        <end position="696"/>
    </location>
</feature>
<comment type="caution">
    <text evidence="2">The sequence shown here is derived from an EMBL/GenBank/DDBJ whole genome shotgun (WGS) entry which is preliminary data.</text>
</comment>
<proteinExistence type="predicted"/>
<feature type="compositionally biased region" description="Low complexity" evidence="1">
    <location>
        <begin position="697"/>
        <end position="713"/>
    </location>
</feature>
<feature type="compositionally biased region" description="Low complexity" evidence="1">
    <location>
        <begin position="499"/>
        <end position="519"/>
    </location>
</feature>
<dbReference type="EMBL" id="QEKW01000016">
    <property type="protein sequence ID" value="PVZ04900.1"/>
    <property type="molecule type" value="Genomic_DNA"/>
</dbReference>
<evidence type="ECO:0000313" key="2">
    <source>
        <dbReference type="EMBL" id="PVZ04900.1"/>
    </source>
</evidence>
<protein>
    <submittedName>
        <fullName evidence="2">Uncharacterized protein</fullName>
    </submittedName>
</protein>
<evidence type="ECO:0000313" key="3">
    <source>
        <dbReference type="Proteomes" id="UP000245639"/>
    </source>
</evidence>
<keyword evidence="3" id="KW-1185">Reference proteome</keyword>
<feature type="compositionally biased region" description="Low complexity" evidence="1">
    <location>
        <begin position="586"/>
        <end position="600"/>
    </location>
</feature>
<organism evidence="2 3">
    <name type="scientific">Actinomycetospora cinnamomea</name>
    <dbReference type="NCBI Taxonomy" id="663609"/>
    <lineage>
        <taxon>Bacteria</taxon>
        <taxon>Bacillati</taxon>
        <taxon>Actinomycetota</taxon>
        <taxon>Actinomycetes</taxon>
        <taxon>Pseudonocardiales</taxon>
        <taxon>Pseudonocardiaceae</taxon>
        <taxon>Actinomycetospora</taxon>
    </lineage>
</organism>
<feature type="compositionally biased region" description="Basic and acidic residues" evidence="1">
    <location>
        <begin position="472"/>
        <end position="481"/>
    </location>
</feature>
<accession>A0A2U1EYT7</accession>